<reference evidence="4" key="1">
    <citation type="submission" date="2023-07" db="EMBL/GenBank/DDBJ databases">
        <title>Bird 10,000 Genomes (B10K) Project - Family phase.</title>
        <authorList>
            <person name="Zhang G."/>
        </authorList>
    </citation>
    <scope>NUCLEOTIDE SEQUENCE [LARGE SCALE GENOMIC DNA]</scope>
</reference>
<dbReference type="EMBL" id="WBNA01001336">
    <property type="protein sequence ID" value="NXD18631.1"/>
    <property type="molecule type" value="Genomic_DNA"/>
</dbReference>
<dbReference type="Pfam" id="PF06367">
    <property type="entry name" value="Drf_FH3"/>
    <property type="match status" value="1"/>
</dbReference>
<dbReference type="GO" id="GO:0051015">
    <property type="term" value="F:actin filament binding"/>
    <property type="evidence" value="ECO:0007669"/>
    <property type="project" value="TreeGrafter"/>
</dbReference>
<name>A0A851TSE9_9AVES</name>
<dbReference type="SUPFAM" id="SSF48371">
    <property type="entry name" value="ARM repeat"/>
    <property type="match status" value="1"/>
</dbReference>
<sequence>ARTKALVLELLAAVCLVRGGHEIILAAFDNFKEVCKEKHRFERLMDYFRNEDSSMDFMVACMQFINIVVHSVEDMNFRVHLQYEFTKLGLEEFLQVPARRWQG</sequence>
<dbReference type="AlphaFoldDB" id="A0A851TSE9"/>
<dbReference type="GO" id="GO:0016477">
    <property type="term" value="P:cell migration"/>
    <property type="evidence" value="ECO:0007669"/>
    <property type="project" value="TreeGrafter"/>
</dbReference>
<organism evidence="3 4">
    <name type="scientific">Nothocercus nigrocapillus</name>
    <dbReference type="NCBI Taxonomy" id="1977171"/>
    <lineage>
        <taxon>Eukaryota</taxon>
        <taxon>Metazoa</taxon>
        <taxon>Chordata</taxon>
        <taxon>Craniata</taxon>
        <taxon>Vertebrata</taxon>
        <taxon>Euteleostomi</taxon>
        <taxon>Archelosauria</taxon>
        <taxon>Archosauria</taxon>
        <taxon>Dinosauria</taxon>
        <taxon>Saurischia</taxon>
        <taxon>Theropoda</taxon>
        <taxon>Coelurosauria</taxon>
        <taxon>Aves</taxon>
        <taxon>Palaeognathae</taxon>
        <taxon>Tinamiformes</taxon>
        <taxon>Tinamidae</taxon>
        <taxon>Nothocercus</taxon>
    </lineage>
</organism>
<feature type="non-terminal residue" evidence="3">
    <location>
        <position position="103"/>
    </location>
</feature>
<gene>
    <name evidence="3" type="primary">Fmnl3</name>
    <name evidence="3" type="ORF">NOTNIG_R13940</name>
</gene>
<dbReference type="PROSITE" id="PS51232">
    <property type="entry name" value="GBD_FH3"/>
    <property type="match status" value="1"/>
</dbReference>
<keyword evidence="1" id="KW-0732">Signal</keyword>
<feature type="signal peptide" evidence="1">
    <location>
        <begin position="1"/>
        <end position="19"/>
    </location>
</feature>
<dbReference type="InterPro" id="IPR016024">
    <property type="entry name" value="ARM-type_fold"/>
</dbReference>
<comment type="caution">
    <text evidence="3">The sequence shown here is derived from an EMBL/GenBank/DDBJ whole genome shotgun (WGS) entry which is preliminary data.</text>
</comment>
<evidence type="ECO:0000256" key="1">
    <source>
        <dbReference type="SAM" id="SignalP"/>
    </source>
</evidence>
<feature type="domain" description="GBD/FH3" evidence="2">
    <location>
        <begin position="1"/>
        <end position="103"/>
    </location>
</feature>
<evidence type="ECO:0000313" key="4">
    <source>
        <dbReference type="Proteomes" id="UP000661971"/>
    </source>
</evidence>
<keyword evidence="4" id="KW-1185">Reference proteome</keyword>
<proteinExistence type="predicted"/>
<dbReference type="SMART" id="SM01139">
    <property type="entry name" value="Drf_FH3"/>
    <property type="match status" value="1"/>
</dbReference>
<protein>
    <submittedName>
        <fullName evidence="3">FMNL3 protein</fullName>
    </submittedName>
</protein>
<dbReference type="InterPro" id="IPR010472">
    <property type="entry name" value="FH3_dom"/>
</dbReference>
<feature type="chain" id="PRO_5032486596" evidence="1">
    <location>
        <begin position="20"/>
        <end position="103"/>
    </location>
</feature>
<dbReference type="GO" id="GO:0030866">
    <property type="term" value="P:cortical actin cytoskeleton organization"/>
    <property type="evidence" value="ECO:0007669"/>
    <property type="project" value="TreeGrafter"/>
</dbReference>
<evidence type="ECO:0000259" key="2">
    <source>
        <dbReference type="PROSITE" id="PS51232"/>
    </source>
</evidence>
<dbReference type="GO" id="GO:0008360">
    <property type="term" value="P:regulation of cell shape"/>
    <property type="evidence" value="ECO:0007669"/>
    <property type="project" value="TreeGrafter"/>
</dbReference>
<dbReference type="Proteomes" id="UP000661971">
    <property type="component" value="Unassembled WGS sequence"/>
</dbReference>
<dbReference type="GO" id="GO:0005829">
    <property type="term" value="C:cytosol"/>
    <property type="evidence" value="ECO:0007669"/>
    <property type="project" value="TreeGrafter"/>
</dbReference>
<dbReference type="PANTHER" id="PTHR45857">
    <property type="entry name" value="FORMIN-LIKE PROTEIN"/>
    <property type="match status" value="1"/>
</dbReference>
<dbReference type="InterPro" id="IPR043592">
    <property type="entry name" value="FMNL_animal"/>
</dbReference>
<dbReference type="InterPro" id="IPR014768">
    <property type="entry name" value="GBD/FH3_dom"/>
</dbReference>
<dbReference type="InterPro" id="IPR011989">
    <property type="entry name" value="ARM-like"/>
</dbReference>
<evidence type="ECO:0000313" key="3">
    <source>
        <dbReference type="EMBL" id="NXD18631.1"/>
    </source>
</evidence>
<dbReference type="PANTHER" id="PTHR45857:SF3">
    <property type="entry name" value="FORMIN-LIKE PROTEIN 3"/>
    <property type="match status" value="1"/>
</dbReference>
<feature type="non-terminal residue" evidence="3">
    <location>
        <position position="1"/>
    </location>
</feature>
<dbReference type="Gene3D" id="1.25.10.10">
    <property type="entry name" value="Leucine-rich Repeat Variant"/>
    <property type="match status" value="1"/>
</dbReference>
<accession>A0A851TSE9</accession>